<accession>A0ABZ2KLN8</accession>
<dbReference type="Pfam" id="PF12802">
    <property type="entry name" value="MarR_2"/>
    <property type="match status" value="1"/>
</dbReference>
<dbReference type="PROSITE" id="PS50995">
    <property type="entry name" value="HTH_MARR_2"/>
    <property type="match status" value="1"/>
</dbReference>
<proteinExistence type="predicted"/>
<dbReference type="InterPro" id="IPR036388">
    <property type="entry name" value="WH-like_DNA-bd_sf"/>
</dbReference>
<dbReference type="SMART" id="SM00347">
    <property type="entry name" value="HTH_MARR"/>
    <property type="match status" value="1"/>
</dbReference>
<dbReference type="PANTHER" id="PTHR33164">
    <property type="entry name" value="TRANSCRIPTIONAL REGULATOR, MARR FAMILY"/>
    <property type="match status" value="1"/>
</dbReference>
<dbReference type="Proteomes" id="UP001379533">
    <property type="component" value="Chromosome"/>
</dbReference>
<gene>
    <name evidence="2" type="ORF">LZC95_22460</name>
</gene>
<dbReference type="RefSeq" id="WP_394850206.1">
    <property type="nucleotide sequence ID" value="NZ_CP089982.1"/>
</dbReference>
<dbReference type="InterPro" id="IPR036390">
    <property type="entry name" value="WH_DNA-bd_sf"/>
</dbReference>
<sequence>MNTKVKNSGLRELHRLDGALLLMHFAFRGLVAEADAFLHRRGLSRVHHRVLFAIARSEDLSVGGLQELLGVSKQALHRPLKQLQDEGYVVAQRDPAQHRSKVLRLTAKGARVENAASKRERQAIGEALKSVKPSHRRAWFDIMDVLARRA</sequence>
<dbReference type="Gene3D" id="1.10.10.10">
    <property type="entry name" value="Winged helix-like DNA-binding domain superfamily/Winged helix DNA-binding domain"/>
    <property type="match status" value="1"/>
</dbReference>
<feature type="domain" description="HTH marR-type" evidence="1">
    <location>
        <begin position="6"/>
        <end position="148"/>
    </location>
</feature>
<dbReference type="SUPFAM" id="SSF46785">
    <property type="entry name" value="Winged helix' DNA-binding domain"/>
    <property type="match status" value="1"/>
</dbReference>
<evidence type="ECO:0000259" key="1">
    <source>
        <dbReference type="PROSITE" id="PS50995"/>
    </source>
</evidence>
<evidence type="ECO:0000313" key="2">
    <source>
        <dbReference type="EMBL" id="WXA99567.1"/>
    </source>
</evidence>
<dbReference type="PANTHER" id="PTHR33164:SF44">
    <property type="entry name" value="TRANSCRIPTIONAL REGULATORY PROTEIN"/>
    <property type="match status" value="1"/>
</dbReference>
<protein>
    <submittedName>
        <fullName evidence="2">MarR family transcriptional regulator</fullName>
    </submittedName>
</protein>
<keyword evidence="3" id="KW-1185">Reference proteome</keyword>
<dbReference type="InterPro" id="IPR039422">
    <property type="entry name" value="MarR/SlyA-like"/>
</dbReference>
<reference evidence="2 3" key="1">
    <citation type="submission" date="2021-12" db="EMBL/GenBank/DDBJ databases">
        <title>Discovery of the Pendulisporaceae a myxobacterial family with distinct sporulation behavior and unique specialized metabolism.</title>
        <authorList>
            <person name="Garcia R."/>
            <person name="Popoff A."/>
            <person name="Bader C.D."/>
            <person name="Loehr J."/>
            <person name="Walesch S."/>
            <person name="Walt C."/>
            <person name="Boldt J."/>
            <person name="Bunk B."/>
            <person name="Haeckl F.J.F.P.J."/>
            <person name="Gunesch A.P."/>
            <person name="Birkelbach J."/>
            <person name="Nuebel U."/>
            <person name="Pietschmann T."/>
            <person name="Bach T."/>
            <person name="Mueller R."/>
        </authorList>
    </citation>
    <scope>NUCLEOTIDE SEQUENCE [LARGE SCALE GENOMIC DNA]</scope>
    <source>
        <strain evidence="2 3">MSr12523</strain>
    </source>
</reference>
<evidence type="ECO:0000313" key="3">
    <source>
        <dbReference type="Proteomes" id="UP001379533"/>
    </source>
</evidence>
<organism evidence="2 3">
    <name type="scientific">Pendulispora brunnea</name>
    <dbReference type="NCBI Taxonomy" id="2905690"/>
    <lineage>
        <taxon>Bacteria</taxon>
        <taxon>Pseudomonadati</taxon>
        <taxon>Myxococcota</taxon>
        <taxon>Myxococcia</taxon>
        <taxon>Myxococcales</taxon>
        <taxon>Sorangiineae</taxon>
        <taxon>Pendulisporaceae</taxon>
        <taxon>Pendulispora</taxon>
    </lineage>
</organism>
<dbReference type="EMBL" id="CP089982">
    <property type="protein sequence ID" value="WXA99567.1"/>
    <property type="molecule type" value="Genomic_DNA"/>
</dbReference>
<dbReference type="InterPro" id="IPR000835">
    <property type="entry name" value="HTH_MarR-typ"/>
</dbReference>
<name>A0ABZ2KLN8_9BACT</name>